<feature type="domain" description="AMP-binding enzyme C-terminal" evidence="2">
    <location>
        <begin position="442"/>
        <end position="518"/>
    </location>
</feature>
<dbReference type="InterPro" id="IPR020845">
    <property type="entry name" value="AMP-binding_CS"/>
</dbReference>
<organism evidence="3 4">
    <name type="scientific">Marivibrio halodurans</name>
    <dbReference type="NCBI Taxonomy" id="2039722"/>
    <lineage>
        <taxon>Bacteria</taxon>
        <taxon>Pseudomonadati</taxon>
        <taxon>Pseudomonadota</taxon>
        <taxon>Alphaproteobacteria</taxon>
        <taxon>Rhodospirillales</taxon>
        <taxon>Rhodospirillaceae</taxon>
        <taxon>Marivibrio</taxon>
    </lineage>
</organism>
<dbReference type="InterPro" id="IPR000873">
    <property type="entry name" value="AMP-dep_synth/lig_dom"/>
</dbReference>
<dbReference type="SUPFAM" id="SSF56801">
    <property type="entry name" value="Acetyl-CoA synthetase-like"/>
    <property type="match status" value="1"/>
</dbReference>
<dbReference type="PROSITE" id="PS00455">
    <property type="entry name" value="AMP_BINDING"/>
    <property type="match status" value="1"/>
</dbReference>
<dbReference type="InterPro" id="IPR045851">
    <property type="entry name" value="AMP-bd_C_sf"/>
</dbReference>
<accession>A0A8J7S4C8</accession>
<evidence type="ECO:0000259" key="1">
    <source>
        <dbReference type="Pfam" id="PF00501"/>
    </source>
</evidence>
<dbReference type="Gene3D" id="3.30.300.30">
    <property type="match status" value="1"/>
</dbReference>
<dbReference type="EMBL" id="JAGMWN010000001">
    <property type="protein sequence ID" value="MBP5855427.1"/>
    <property type="molecule type" value="Genomic_DNA"/>
</dbReference>
<dbReference type="InterPro" id="IPR025110">
    <property type="entry name" value="AMP-bd_C"/>
</dbReference>
<evidence type="ECO:0000313" key="3">
    <source>
        <dbReference type="EMBL" id="MBP5855427.1"/>
    </source>
</evidence>
<dbReference type="AlphaFoldDB" id="A0A8J7S4C8"/>
<dbReference type="PANTHER" id="PTHR43767">
    <property type="entry name" value="LONG-CHAIN-FATTY-ACID--COA LIGASE"/>
    <property type="match status" value="1"/>
</dbReference>
<dbReference type="Proteomes" id="UP000672602">
    <property type="component" value="Unassembled WGS sequence"/>
</dbReference>
<gene>
    <name evidence="3" type="ORF">KAJ83_00265</name>
</gene>
<sequence>MTTGWRHDGRGDLRREAHFGARLVTCYAERPANVDAMLRAAAEAHGGRDALVDGDTRISHDALDALATRIAADLTARGLEAGDRVLLLAANRWEFAAVLLGGIRAGLIVVPVSTRSQRPELAYIAGDCGARAIVHDGALADILPTVDEAPALSLRLDLDGAAFQGLMKADGADFTPPPLAEDATAVILYTSGTTGRPKGAMLTHLNIVHSCLHFAECFAMTADDRSLMAVPASHVTGLIANVFSILSVGGALLILRKFDVAGFLALAEGEGITHTIMVPAMYNLLLLRAELSDHDLSGWRIGGFGGAQMPESTIARLAEKLPNLMLCNAYGATETTSPTTLMPPGVTERMDSVGLPVPCADVRIIDADGVEVPPGGTGEVWIAGPMVVPGYWNKPDKTAESFVGGYWRSGDVGSVDADGYLRVFDRLKDMINRGGYKIFSAEVENILAFHEAVAEVAVVPQADPVLGERVHAFIHPAPGADVEVEALRAYCAERLSDYKVPDGFTISEGPLPRNANGKLMKRELRERVLPHD</sequence>
<proteinExistence type="predicted"/>
<evidence type="ECO:0000313" key="4">
    <source>
        <dbReference type="Proteomes" id="UP000672602"/>
    </source>
</evidence>
<name>A0A8J7S4C8_9PROT</name>
<dbReference type="Pfam" id="PF00501">
    <property type="entry name" value="AMP-binding"/>
    <property type="match status" value="1"/>
</dbReference>
<dbReference type="PANTHER" id="PTHR43767:SF1">
    <property type="entry name" value="NONRIBOSOMAL PEPTIDE SYNTHASE PES1 (EUROFUNG)-RELATED"/>
    <property type="match status" value="1"/>
</dbReference>
<keyword evidence="3" id="KW-0436">Ligase</keyword>
<keyword evidence="4" id="KW-1185">Reference proteome</keyword>
<dbReference type="Pfam" id="PF13193">
    <property type="entry name" value="AMP-binding_C"/>
    <property type="match status" value="1"/>
</dbReference>
<dbReference type="InterPro" id="IPR050237">
    <property type="entry name" value="ATP-dep_AMP-bd_enzyme"/>
</dbReference>
<comment type="caution">
    <text evidence="3">The sequence shown here is derived from an EMBL/GenBank/DDBJ whole genome shotgun (WGS) entry which is preliminary data.</text>
</comment>
<dbReference type="Gene3D" id="3.40.50.12780">
    <property type="entry name" value="N-terminal domain of ligase-like"/>
    <property type="match status" value="1"/>
</dbReference>
<dbReference type="GO" id="GO:0016878">
    <property type="term" value="F:acid-thiol ligase activity"/>
    <property type="evidence" value="ECO:0007669"/>
    <property type="project" value="UniProtKB-ARBA"/>
</dbReference>
<feature type="domain" description="AMP-dependent synthetase/ligase" evidence="1">
    <location>
        <begin position="39"/>
        <end position="392"/>
    </location>
</feature>
<dbReference type="RefSeq" id="WP_210680017.1">
    <property type="nucleotide sequence ID" value="NZ_JAGMWN010000001.1"/>
</dbReference>
<evidence type="ECO:0000259" key="2">
    <source>
        <dbReference type="Pfam" id="PF13193"/>
    </source>
</evidence>
<dbReference type="InterPro" id="IPR042099">
    <property type="entry name" value="ANL_N_sf"/>
</dbReference>
<reference evidence="3" key="1">
    <citation type="submission" date="2021-04" db="EMBL/GenBank/DDBJ databases">
        <authorList>
            <person name="Zhang D.-C."/>
        </authorList>
    </citation>
    <scope>NUCLEOTIDE SEQUENCE</scope>
    <source>
        <strain evidence="3">CGMCC 1.15697</strain>
    </source>
</reference>
<protein>
    <submittedName>
        <fullName evidence="3">Acyl--CoA ligase</fullName>
    </submittedName>
</protein>